<feature type="domain" description="Flavin reductase like" evidence="3">
    <location>
        <begin position="30"/>
        <end position="172"/>
    </location>
</feature>
<organism evidence="4 5">
    <name type="scientific">Agromyces intestinalis</name>
    <dbReference type="NCBI Taxonomy" id="2592652"/>
    <lineage>
        <taxon>Bacteria</taxon>
        <taxon>Bacillati</taxon>
        <taxon>Actinomycetota</taxon>
        <taxon>Actinomycetes</taxon>
        <taxon>Micrococcales</taxon>
        <taxon>Microbacteriaceae</taxon>
        <taxon>Agromyces</taxon>
    </lineage>
</organism>
<name>A0A5C1YH39_9MICO</name>
<evidence type="ECO:0000256" key="2">
    <source>
        <dbReference type="SAM" id="MobiDB-lite"/>
    </source>
</evidence>
<dbReference type="SUPFAM" id="SSF50475">
    <property type="entry name" value="FMN-binding split barrel"/>
    <property type="match status" value="1"/>
</dbReference>
<dbReference type="InterPro" id="IPR012349">
    <property type="entry name" value="Split_barrel_FMN-bd"/>
</dbReference>
<evidence type="ECO:0000256" key="1">
    <source>
        <dbReference type="ARBA" id="ARBA00023002"/>
    </source>
</evidence>
<dbReference type="Proteomes" id="UP000324678">
    <property type="component" value="Chromosome"/>
</dbReference>
<dbReference type="PANTHER" id="PTHR30466:SF1">
    <property type="entry name" value="FMN REDUCTASE (NADH) RUTF"/>
    <property type="match status" value="1"/>
</dbReference>
<dbReference type="OrthoDB" id="9792858at2"/>
<dbReference type="SMART" id="SM00903">
    <property type="entry name" value="Flavin_Reduct"/>
    <property type="match status" value="1"/>
</dbReference>
<protein>
    <submittedName>
        <fullName evidence="4">Flavin reductase family protein</fullName>
    </submittedName>
</protein>
<dbReference type="InterPro" id="IPR050268">
    <property type="entry name" value="NADH-dep_flavin_reductase"/>
</dbReference>
<evidence type="ECO:0000313" key="4">
    <source>
        <dbReference type="EMBL" id="QEO14928.1"/>
    </source>
</evidence>
<dbReference type="EMBL" id="CP043505">
    <property type="protein sequence ID" value="QEO14928.1"/>
    <property type="molecule type" value="Genomic_DNA"/>
</dbReference>
<accession>A0A5C1YH39</accession>
<feature type="region of interest" description="Disordered" evidence="2">
    <location>
        <begin position="1"/>
        <end position="26"/>
    </location>
</feature>
<dbReference type="GO" id="GO:0042602">
    <property type="term" value="F:riboflavin reductase (NADPH) activity"/>
    <property type="evidence" value="ECO:0007669"/>
    <property type="project" value="TreeGrafter"/>
</dbReference>
<proteinExistence type="predicted"/>
<evidence type="ECO:0000313" key="5">
    <source>
        <dbReference type="Proteomes" id="UP000324678"/>
    </source>
</evidence>
<keyword evidence="1" id="KW-0560">Oxidoreductase</keyword>
<dbReference type="Gene3D" id="2.30.110.10">
    <property type="entry name" value="Electron Transport, Fmn-binding Protein, Chain A"/>
    <property type="match status" value="1"/>
</dbReference>
<dbReference type="RefSeq" id="WP_149160947.1">
    <property type="nucleotide sequence ID" value="NZ_CP043505.1"/>
</dbReference>
<evidence type="ECO:0000259" key="3">
    <source>
        <dbReference type="SMART" id="SM00903"/>
    </source>
</evidence>
<dbReference type="Pfam" id="PF01613">
    <property type="entry name" value="Flavin_Reduct"/>
    <property type="match status" value="1"/>
</dbReference>
<dbReference type="AlphaFoldDB" id="A0A5C1YH39"/>
<dbReference type="KEGG" id="ail:FLP10_11255"/>
<dbReference type="GO" id="GO:0010181">
    <property type="term" value="F:FMN binding"/>
    <property type="evidence" value="ECO:0007669"/>
    <property type="project" value="InterPro"/>
</dbReference>
<dbReference type="GO" id="GO:0006208">
    <property type="term" value="P:pyrimidine nucleobase catabolic process"/>
    <property type="evidence" value="ECO:0007669"/>
    <property type="project" value="TreeGrafter"/>
</dbReference>
<reference evidence="4 5" key="1">
    <citation type="submission" date="2019-09" db="EMBL/GenBank/DDBJ databases">
        <title>Genome sequencing of strain KACC 19306.</title>
        <authorList>
            <person name="Heo J."/>
            <person name="Kim S.-J."/>
            <person name="Kim J.-S."/>
            <person name="Hong S.-B."/>
            <person name="Kwon S.-W."/>
        </authorList>
    </citation>
    <scope>NUCLEOTIDE SEQUENCE [LARGE SCALE GENOMIC DNA]</scope>
    <source>
        <strain evidence="4 5">KACC 19306</strain>
    </source>
</reference>
<dbReference type="InterPro" id="IPR002563">
    <property type="entry name" value="Flavin_Rdtase-like_dom"/>
</dbReference>
<sequence>MSVVEDRQVAVPATSGSTSSEPDNPLRRALGHMATSVTLVTTTHDGGHHGFTANSFAAVSSDPPLVTVFLANSATCYGAFAETEHVAVNVLADGQGELARRFATKGADKFAGIDLDPRHPHLPVVAGAMASLIGRIDQRWPAGDHLMLLIAVDDVVFDRKEPLVYHNRTFRRLL</sequence>
<dbReference type="PANTHER" id="PTHR30466">
    <property type="entry name" value="FLAVIN REDUCTASE"/>
    <property type="match status" value="1"/>
</dbReference>
<gene>
    <name evidence="4" type="ORF">FLP10_11255</name>
</gene>
<keyword evidence="5" id="KW-1185">Reference proteome</keyword>